<reference evidence="2" key="1">
    <citation type="submission" date="2015-07" db="EMBL/GenBank/DDBJ databases">
        <title>Fjat-10053 dsm26.</title>
        <authorList>
            <person name="Liu B."/>
            <person name="Wang J."/>
            <person name="Zhu Y."/>
            <person name="Liu G."/>
            <person name="Chen Q."/>
            <person name="Chen Z."/>
            <person name="Lan J."/>
            <person name="Che J."/>
            <person name="Ge C."/>
            <person name="Shi H."/>
            <person name="Pan Z."/>
            <person name="Liu X."/>
        </authorList>
    </citation>
    <scope>NUCLEOTIDE SEQUENCE [LARGE SCALE GENOMIC DNA]</scope>
    <source>
        <strain evidence="2">DSM 26</strain>
    </source>
</reference>
<name>A0A0L0QTM7_VIRPA</name>
<sequence>MKNEAETTAFHLHLLSKIMNMEAYPFTKLIIECDITEQEYNELIRLLDYLDEQFKRQTEEGLLDFSSLLIHFAGMLHEKLELHQTIFALKEEGYYPSLMNAFLAIIEHIKD</sequence>
<dbReference type="GeneID" id="66869699"/>
<evidence type="ECO:0000313" key="2">
    <source>
        <dbReference type="Proteomes" id="UP000036780"/>
    </source>
</evidence>
<proteinExistence type="predicted"/>
<dbReference type="Pfam" id="PF08963">
    <property type="entry name" value="DUF1878"/>
    <property type="match status" value="1"/>
</dbReference>
<evidence type="ECO:0000313" key="1">
    <source>
        <dbReference type="EMBL" id="KNE21959.1"/>
    </source>
</evidence>
<comment type="caution">
    <text evidence="1">The sequence shown here is derived from an EMBL/GenBank/DDBJ whole genome shotgun (WGS) entry which is preliminary data.</text>
</comment>
<dbReference type="PATRIC" id="fig|1473.5.peg.3740"/>
<keyword evidence="2" id="KW-1185">Reference proteome</keyword>
<dbReference type="InterPro" id="IPR015058">
    <property type="entry name" value="DUF1878"/>
</dbReference>
<dbReference type="RefSeq" id="WP_050350242.1">
    <property type="nucleotide sequence ID" value="NZ_BOSN01000005.1"/>
</dbReference>
<dbReference type="InterPro" id="IPR035945">
    <property type="entry name" value="YhaI-like_sf"/>
</dbReference>
<protein>
    <recommendedName>
        <fullName evidence="3">DUF1878 domain-containing protein</fullName>
    </recommendedName>
</protein>
<dbReference type="Proteomes" id="UP000036780">
    <property type="component" value="Unassembled WGS sequence"/>
</dbReference>
<dbReference type="AlphaFoldDB" id="A0A0L0QTM7"/>
<gene>
    <name evidence="1" type="ORF">AFK71_03925</name>
</gene>
<dbReference type="SUPFAM" id="SSF109915">
    <property type="entry name" value="Hypothetical protein YhaI"/>
    <property type="match status" value="1"/>
</dbReference>
<organism evidence="1 2">
    <name type="scientific">Virgibacillus pantothenticus</name>
    <dbReference type="NCBI Taxonomy" id="1473"/>
    <lineage>
        <taxon>Bacteria</taxon>
        <taxon>Bacillati</taxon>
        <taxon>Bacillota</taxon>
        <taxon>Bacilli</taxon>
        <taxon>Bacillales</taxon>
        <taxon>Bacillaceae</taxon>
        <taxon>Virgibacillus</taxon>
    </lineage>
</organism>
<accession>A0A0L0QTM7</accession>
<evidence type="ECO:0008006" key="3">
    <source>
        <dbReference type="Google" id="ProtNLM"/>
    </source>
</evidence>
<dbReference type="EMBL" id="LGTO01000004">
    <property type="protein sequence ID" value="KNE21959.1"/>
    <property type="molecule type" value="Genomic_DNA"/>
</dbReference>
<dbReference type="OrthoDB" id="2353223at2"/>
<dbReference type="Gene3D" id="1.10.3750.10">
    <property type="entry name" value="YhaI-like"/>
    <property type="match status" value="1"/>
</dbReference>